<dbReference type="NCBIfam" id="NF002497">
    <property type="entry name" value="PRK01827.1-3"/>
    <property type="match status" value="1"/>
</dbReference>
<evidence type="ECO:0000313" key="6">
    <source>
        <dbReference type="EMBL" id="RRD30566.1"/>
    </source>
</evidence>
<dbReference type="AlphaFoldDB" id="A0A3P1VAA5"/>
<comment type="caution">
    <text evidence="4">Lacks conserved residue(s) required for the propagation of feature annotation.</text>
</comment>
<accession>A0A3P1VAA5</accession>
<dbReference type="EMBL" id="RQZC01000001">
    <property type="protein sequence ID" value="RRD30566.1"/>
    <property type="molecule type" value="Genomic_DNA"/>
</dbReference>
<comment type="similarity">
    <text evidence="4">Belongs to the thymidylate synthase family. Bacterial-type ThyA subfamily.</text>
</comment>
<feature type="binding site" evidence="4">
    <location>
        <position position="284"/>
    </location>
    <ligand>
        <name>(6R)-5,10-methylene-5,6,7,8-tetrahydrofolate</name>
        <dbReference type="ChEBI" id="CHEBI:15636"/>
    </ligand>
</feature>
<feature type="binding site" evidence="4">
    <location>
        <begin position="145"/>
        <end position="146"/>
    </location>
    <ligand>
        <name>dUMP</name>
        <dbReference type="ChEBI" id="CHEBI:246422"/>
        <note>ligand shared between dimeric partners</note>
    </ligand>
</feature>
<dbReference type="GO" id="GO:0004799">
    <property type="term" value="F:thymidylate synthase activity"/>
    <property type="evidence" value="ECO:0007669"/>
    <property type="project" value="UniProtKB-UniRule"/>
</dbReference>
<evidence type="ECO:0000313" key="7">
    <source>
        <dbReference type="Proteomes" id="UP000271272"/>
    </source>
</evidence>
<comment type="function">
    <text evidence="4">Catalyzes the reductive methylation of 2'-deoxyuridine-5'-monophosphate (dUMP) to 2'-deoxythymidine-5'-monophosphate (dTMP) while utilizing 5,10-methylenetetrahydrofolate (mTHF) as the methyl donor and reductant in the reaction, yielding dihydrofolate (DHF) as a by-product. This enzymatic reaction provides an intracellular de novo source of dTMP, an essential precursor for DNA biosynthesis.</text>
</comment>
<dbReference type="InterPro" id="IPR023451">
    <property type="entry name" value="Thymidate_synth/dCMP_Mease_dom"/>
</dbReference>
<keyword evidence="3 4" id="KW-0808">Transferase</keyword>
<sequence length="285" mass="31515">MSTAYPALEAMGLHAPQGADVAYENLLAEVLAQGAAKSDRTGTGTRSLFARQLRYDLSAGFPRVTTKFVAMKAVKGELLWFLQGSTNVRWLQERGITIWDEWADESGELGPVYGSQWRSWPTREGGAVDQIASLVTTLRTDPDSRRMLVSAWNVSDLDRMALAPCHAFFQCHVAQGRLSLQVYQRSADLFLGVPFNIASYALLTHMLAQQADLEAGELIWTGGDCHIYDNHVDQVRTQLSRVPRAHPFPTLRLERAASIGEYTMEGIDASQGYEHHPAIKAPVAV</sequence>
<comment type="subunit">
    <text evidence="4">Homodimer.</text>
</comment>
<feature type="binding site" description="in other chain" evidence="4">
    <location>
        <begin position="185"/>
        <end position="188"/>
    </location>
    <ligand>
        <name>dUMP</name>
        <dbReference type="ChEBI" id="CHEBI:246422"/>
        <note>ligand shared between dimeric partners</note>
    </ligand>
</feature>
<dbReference type="PANTHER" id="PTHR11548">
    <property type="entry name" value="THYMIDYLATE SYNTHASE 1"/>
    <property type="match status" value="1"/>
</dbReference>
<dbReference type="PRINTS" id="PR00108">
    <property type="entry name" value="THYMDSNTHASE"/>
</dbReference>
<dbReference type="InterPro" id="IPR036926">
    <property type="entry name" value="Thymidate_synth/dCMP_Mease_sf"/>
</dbReference>
<dbReference type="GO" id="GO:0006231">
    <property type="term" value="P:dTMP biosynthetic process"/>
    <property type="evidence" value="ECO:0007669"/>
    <property type="project" value="UniProtKB-UniRule"/>
</dbReference>
<comment type="subcellular location">
    <subcellularLocation>
        <location evidence="4">Cytoplasm</location>
    </subcellularLocation>
</comment>
<feature type="binding site" evidence="4">
    <location>
        <position position="188"/>
    </location>
    <ligand>
        <name>(6R)-5,10-methylene-5,6,7,8-tetrahydrofolate</name>
        <dbReference type="ChEBI" id="CHEBI:15636"/>
    </ligand>
</feature>
<evidence type="ECO:0000259" key="5">
    <source>
        <dbReference type="Pfam" id="PF00303"/>
    </source>
</evidence>
<organism evidence="6 7">
    <name type="scientific">Actinomyces bowdenii</name>
    <dbReference type="NCBI Taxonomy" id="131109"/>
    <lineage>
        <taxon>Bacteria</taxon>
        <taxon>Bacillati</taxon>
        <taxon>Actinomycetota</taxon>
        <taxon>Actinomycetes</taxon>
        <taxon>Actinomycetales</taxon>
        <taxon>Actinomycetaceae</taxon>
        <taxon>Actinomyces</taxon>
    </lineage>
</organism>
<dbReference type="InterPro" id="IPR045097">
    <property type="entry name" value="Thymidate_synth/dCMP_Mease"/>
</dbReference>
<comment type="catalytic activity">
    <reaction evidence="4">
        <text>dUMP + (6R)-5,10-methylene-5,6,7,8-tetrahydrofolate = 7,8-dihydrofolate + dTMP</text>
        <dbReference type="Rhea" id="RHEA:12104"/>
        <dbReference type="ChEBI" id="CHEBI:15636"/>
        <dbReference type="ChEBI" id="CHEBI:57451"/>
        <dbReference type="ChEBI" id="CHEBI:63528"/>
        <dbReference type="ChEBI" id="CHEBI:246422"/>
        <dbReference type="EC" id="2.1.1.45"/>
    </reaction>
</comment>
<keyword evidence="7" id="KW-1185">Reference proteome</keyword>
<dbReference type="PANTHER" id="PTHR11548:SF9">
    <property type="entry name" value="THYMIDYLATE SYNTHASE"/>
    <property type="match status" value="1"/>
</dbReference>
<evidence type="ECO:0000256" key="1">
    <source>
        <dbReference type="ARBA" id="ARBA00011947"/>
    </source>
</evidence>
<dbReference type="UniPathway" id="UPA00575"/>
<feature type="binding site" description="in other chain" evidence="4">
    <location>
        <begin position="226"/>
        <end position="228"/>
    </location>
    <ligand>
        <name>dUMP</name>
        <dbReference type="ChEBI" id="CHEBI:246422"/>
        <note>ligand shared between dimeric partners</note>
    </ligand>
</feature>
<comment type="pathway">
    <text evidence="4">Pyrimidine metabolism; dTTP biosynthesis.</text>
</comment>
<dbReference type="CDD" id="cd00351">
    <property type="entry name" value="TS_Pyrimidine_HMase"/>
    <property type="match status" value="1"/>
</dbReference>
<dbReference type="GO" id="GO:0032259">
    <property type="term" value="P:methylation"/>
    <property type="evidence" value="ECO:0007669"/>
    <property type="project" value="UniProtKB-KW"/>
</dbReference>
<feature type="active site" description="Nucleophile" evidence="4">
    <location>
        <position position="165"/>
    </location>
</feature>
<dbReference type="Gene3D" id="3.30.572.10">
    <property type="entry name" value="Thymidylate synthase/dCMP hydroxymethylase domain"/>
    <property type="match status" value="1"/>
</dbReference>
<feature type="domain" description="Thymidylate synthase/dCMP hydroxymethylase" evidence="5">
    <location>
        <begin position="22"/>
        <end position="285"/>
    </location>
</feature>
<dbReference type="InterPro" id="IPR000398">
    <property type="entry name" value="Thymidylate_synthase"/>
</dbReference>
<reference evidence="6 7" key="1">
    <citation type="submission" date="2018-11" db="EMBL/GenBank/DDBJ databases">
        <title>Genomes From Bacteria Associated with the Canine Oral Cavity: a Test Case for Automated Genome-Based Taxonomic Assignment.</title>
        <authorList>
            <person name="Coil D.A."/>
            <person name="Jospin G."/>
            <person name="Darling A.E."/>
            <person name="Wallis C."/>
            <person name="Davis I.J."/>
            <person name="Harris S."/>
            <person name="Eisen J.A."/>
            <person name="Holcombe L.J."/>
            <person name="O'Flynn C."/>
        </authorList>
    </citation>
    <scope>NUCLEOTIDE SEQUENCE [LARGE SCALE GENOMIC DNA]</scope>
    <source>
        <strain evidence="6 7">OH5050</strain>
    </source>
</reference>
<dbReference type="SUPFAM" id="SSF55831">
    <property type="entry name" value="Thymidylate synthase/dCMP hydroxymethylase"/>
    <property type="match status" value="1"/>
</dbReference>
<evidence type="ECO:0000256" key="4">
    <source>
        <dbReference type="HAMAP-Rule" id="MF_00008"/>
    </source>
</evidence>
<dbReference type="EC" id="2.1.1.45" evidence="1 4"/>
<keyword evidence="2 4" id="KW-0489">Methyltransferase</keyword>
<name>A0A3P1VAA5_9ACTO</name>
<dbReference type="HAMAP" id="MF_00008">
    <property type="entry name" value="Thymidy_synth_bact"/>
    <property type="match status" value="1"/>
</dbReference>
<protein>
    <recommendedName>
        <fullName evidence="1 4">Thymidylate synthase</fullName>
        <shortName evidence="4">TS</shortName>
        <shortName evidence="4">TSase</shortName>
        <ecNumber evidence="1 4">2.1.1.45</ecNumber>
    </recommendedName>
</protein>
<dbReference type="GO" id="GO:0005829">
    <property type="term" value="C:cytosol"/>
    <property type="evidence" value="ECO:0007669"/>
    <property type="project" value="TreeGrafter"/>
</dbReference>
<keyword evidence="4" id="KW-0963">Cytoplasm</keyword>
<feature type="binding site" description="in other chain" evidence="4">
    <location>
        <position position="40"/>
    </location>
    <ligand>
        <name>dUMP</name>
        <dbReference type="ChEBI" id="CHEBI:246422"/>
        <note>ligand shared between dimeric partners</note>
    </ligand>
</feature>
<proteinExistence type="inferred from homology"/>
<dbReference type="OrthoDB" id="9774633at2"/>
<gene>
    <name evidence="4" type="primary">thyA</name>
    <name evidence="6" type="ORF">EII10_00070</name>
</gene>
<dbReference type="Proteomes" id="UP000271272">
    <property type="component" value="Unassembled WGS sequence"/>
</dbReference>
<evidence type="ECO:0000256" key="3">
    <source>
        <dbReference type="ARBA" id="ARBA00022679"/>
    </source>
</evidence>
<dbReference type="NCBIfam" id="TIGR03284">
    <property type="entry name" value="thym_sym"/>
    <property type="match status" value="1"/>
</dbReference>
<dbReference type="Pfam" id="PF00303">
    <property type="entry name" value="Thymidylat_synt"/>
    <property type="match status" value="1"/>
</dbReference>
<evidence type="ECO:0000256" key="2">
    <source>
        <dbReference type="ARBA" id="ARBA00022603"/>
    </source>
</evidence>
<dbReference type="GO" id="GO:0006235">
    <property type="term" value="P:dTTP biosynthetic process"/>
    <property type="evidence" value="ECO:0007669"/>
    <property type="project" value="UniProtKB-UniRule"/>
</dbReference>
<comment type="caution">
    <text evidence="6">The sequence shown here is derived from an EMBL/GenBank/DDBJ whole genome shotgun (WGS) entry which is preliminary data.</text>
</comment>
<feature type="binding site" description="in other chain" evidence="4">
    <location>
        <position position="196"/>
    </location>
    <ligand>
        <name>dUMP</name>
        <dbReference type="ChEBI" id="CHEBI:246422"/>
        <note>ligand shared between dimeric partners</note>
    </ligand>
</feature>
<dbReference type="RefSeq" id="WP_124932486.1">
    <property type="nucleotide sequence ID" value="NZ_RQZC01000001.1"/>
</dbReference>
<keyword evidence="4" id="KW-0545">Nucleotide biosynthesis</keyword>